<dbReference type="Proteomes" id="UP000765509">
    <property type="component" value="Unassembled WGS sequence"/>
</dbReference>
<evidence type="ECO:0000313" key="1">
    <source>
        <dbReference type="EMBL" id="MBW0590605.1"/>
    </source>
</evidence>
<organism evidence="1 2">
    <name type="scientific">Austropuccinia psidii MF-1</name>
    <dbReference type="NCBI Taxonomy" id="1389203"/>
    <lineage>
        <taxon>Eukaryota</taxon>
        <taxon>Fungi</taxon>
        <taxon>Dikarya</taxon>
        <taxon>Basidiomycota</taxon>
        <taxon>Pucciniomycotina</taxon>
        <taxon>Pucciniomycetes</taxon>
        <taxon>Pucciniales</taxon>
        <taxon>Sphaerophragmiaceae</taxon>
        <taxon>Austropuccinia</taxon>
    </lineage>
</organism>
<reference evidence="1" key="1">
    <citation type="submission" date="2021-03" db="EMBL/GenBank/DDBJ databases">
        <title>Draft genome sequence of rust myrtle Austropuccinia psidii MF-1, a brazilian biotype.</title>
        <authorList>
            <person name="Quecine M.C."/>
            <person name="Pachon D.M.R."/>
            <person name="Bonatelli M.L."/>
            <person name="Correr F.H."/>
            <person name="Franceschini L.M."/>
            <person name="Leite T.F."/>
            <person name="Margarido G.R.A."/>
            <person name="Almeida C.A."/>
            <person name="Ferrarezi J.A."/>
            <person name="Labate C.A."/>
        </authorList>
    </citation>
    <scope>NUCLEOTIDE SEQUENCE</scope>
    <source>
        <strain evidence="1">MF-1</strain>
    </source>
</reference>
<proteinExistence type="predicted"/>
<evidence type="ECO:0000313" key="2">
    <source>
        <dbReference type="Proteomes" id="UP000765509"/>
    </source>
</evidence>
<accession>A0A9Q3L3I9</accession>
<keyword evidence="2" id="KW-1185">Reference proteome</keyword>
<protein>
    <submittedName>
        <fullName evidence="1">Uncharacterized protein</fullName>
    </submittedName>
</protein>
<sequence length="239" mass="26989">MGVVAILARDQVGANWPRHILLWPIAPLLALYGPIGHSWKPSSFMVSGHILPSLASLANILITNPQAFIFESGPGGSFCHLGASRPPSHHFWFWAIPFHQWSLGLNGLFGPFRPPTASAARGLRSVGQLGPFWPNPMRTKGGNHLAPKARWVPNINWTHLNQFGHKSRRTHFWPLNITPTMASGNHQRPPDHFRKLFPQLEQNSFIPPCTLYSRLQQWCIYGIIYHYAPFWLSNSMVTL</sequence>
<dbReference type="EMBL" id="AVOT02139218">
    <property type="protein sequence ID" value="MBW0590605.1"/>
    <property type="molecule type" value="Genomic_DNA"/>
</dbReference>
<comment type="caution">
    <text evidence="1">The sequence shown here is derived from an EMBL/GenBank/DDBJ whole genome shotgun (WGS) entry which is preliminary data.</text>
</comment>
<dbReference type="AlphaFoldDB" id="A0A9Q3L3I9"/>
<name>A0A9Q3L3I9_9BASI</name>
<gene>
    <name evidence="1" type="ORF">O181_130320</name>
</gene>